<accession>A0A4P8XKP2</accession>
<dbReference type="Proteomes" id="UP000300879">
    <property type="component" value="Chromosome"/>
</dbReference>
<evidence type="ECO:0000313" key="2">
    <source>
        <dbReference type="Proteomes" id="UP000300879"/>
    </source>
</evidence>
<evidence type="ECO:0000313" key="1">
    <source>
        <dbReference type="EMBL" id="QCT02913.1"/>
    </source>
</evidence>
<dbReference type="KEGG" id="palo:E6C60_2200"/>
<keyword evidence="2" id="KW-1185">Reference proteome</keyword>
<name>A0A4P8XKP2_9BACL</name>
<reference evidence="1 2" key="1">
    <citation type="submission" date="2019-05" db="EMBL/GenBank/DDBJ databases">
        <authorList>
            <person name="Chen C."/>
        </authorList>
    </citation>
    <scope>NUCLEOTIDE SEQUENCE [LARGE SCALE GENOMIC DNA]</scope>
    <source>
        <strain evidence="1 2">HB172198</strain>
    </source>
</reference>
<organism evidence="1 2">
    <name type="scientific">Paenibacillus algicola</name>
    <dbReference type="NCBI Taxonomy" id="2565926"/>
    <lineage>
        <taxon>Bacteria</taxon>
        <taxon>Bacillati</taxon>
        <taxon>Bacillota</taxon>
        <taxon>Bacilli</taxon>
        <taxon>Bacillales</taxon>
        <taxon>Paenibacillaceae</taxon>
        <taxon>Paenibacillus</taxon>
    </lineage>
</organism>
<protein>
    <submittedName>
        <fullName evidence="1">Uncharacterized protein</fullName>
    </submittedName>
</protein>
<dbReference type="EMBL" id="CP040396">
    <property type="protein sequence ID" value="QCT02913.1"/>
    <property type="molecule type" value="Genomic_DNA"/>
</dbReference>
<sequence>MFKSEIIPFVHVAASPSLLINASSEIHFTIFSEKRLRFFSMQDKSKKAASFTETTSDPKL</sequence>
<proteinExistence type="predicted"/>
<dbReference type="AlphaFoldDB" id="A0A4P8XKP2"/>
<gene>
    <name evidence="1" type="ORF">E6C60_2200</name>
</gene>